<comment type="similarity">
    <text evidence="1">Belongs to the ABC transporter superfamily.</text>
</comment>
<dbReference type="GO" id="GO:0042626">
    <property type="term" value="F:ATPase-coupled transmembrane transporter activity"/>
    <property type="evidence" value="ECO:0007669"/>
    <property type="project" value="TreeGrafter"/>
</dbReference>
<keyword evidence="3" id="KW-0547">Nucleotide-binding</keyword>
<dbReference type="CDD" id="cd03225">
    <property type="entry name" value="ABC_cobalt_CbiO_domain1"/>
    <property type="match status" value="1"/>
</dbReference>
<dbReference type="SMART" id="SM00382">
    <property type="entry name" value="AAA"/>
    <property type="match status" value="1"/>
</dbReference>
<organism evidence="6 7">
    <name type="scientific">Marivivens niveibacter</name>
    <dbReference type="NCBI Taxonomy" id="1930667"/>
    <lineage>
        <taxon>Bacteria</taxon>
        <taxon>Pseudomonadati</taxon>
        <taxon>Pseudomonadota</taxon>
        <taxon>Alphaproteobacteria</taxon>
        <taxon>Rhodobacterales</taxon>
        <taxon>Paracoccaceae</taxon>
        <taxon>Marivivens group</taxon>
        <taxon>Marivivens</taxon>
    </lineage>
</organism>
<dbReference type="SUPFAM" id="SSF52540">
    <property type="entry name" value="P-loop containing nucleoside triphosphate hydrolases"/>
    <property type="match status" value="1"/>
</dbReference>
<accession>A0A251WV09</accession>
<dbReference type="PROSITE" id="PS50893">
    <property type="entry name" value="ABC_TRANSPORTER_2"/>
    <property type="match status" value="1"/>
</dbReference>
<dbReference type="InterPro" id="IPR027417">
    <property type="entry name" value="P-loop_NTPase"/>
</dbReference>
<keyword evidence="2" id="KW-0813">Transport</keyword>
<keyword evidence="4" id="KW-0067">ATP-binding</keyword>
<dbReference type="GO" id="GO:0043190">
    <property type="term" value="C:ATP-binding cassette (ABC) transporter complex"/>
    <property type="evidence" value="ECO:0007669"/>
    <property type="project" value="TreeGrafter"/>
</dbReference>
<dbReference type="Pfam" id="PF00005">
    <property type="entry name" value="ABC_tran"/>
    <property type="match status" value="1"/>
</dbReference>
<dbReference type="Gene3D" id="3.40.50.300">
    <property type="entry name" value="P-loop containing nucleotide triphosphate hydrolases"/>
    <property type="match status" value="1"/>
</dbReference>
<dbReference type="InterPro" id="IPR050095">
    <property type="entry name" value="ECF_ABC_transporter_ATP-bd"/>
</dbReference>
<dbReference type="Proteomes" id="UP000194664">
    <property type="component" value="Unassembled WGS sequence"/>
</dbReference>
<dbReference type="InterPro" id="IPR003439">
    <property type="entry name" value="ABC_transporter-like_ATP-bd"/>
</dbReference>
<evidence type="ECO:0000256" key="4">
    <source>
        <dbReference type="ARBA" id="ARBA00022840"/>
    </source>
</evidence>
<dbReference type="EMBL" id="MSPP01000006">
    <property type="protein sequence ID" value="OUD08287.1"/>
    <property type="molecule type" value="Genomic_DNA"/>
</dbReference>
<reference evidence="6 7" key="1">
    <citation type="submission" date="2016-12" db="EMBL/GenBank/DDBJ databases">
        <title>The draft genome sequence of HSLHS2.</title>
        <authorList>
            <person name="Hu D."/>
            <person name="Wang L."/>
            <person name="Shao Z."/>
        </authorList>
    </citation>
    <scope>NUCLEOTIDE SEQUENCE [LARGE SCALE GENOMIC DNA]</scope>
    <source>
        <strain evidence="6">MCCC 1A06712</strain>
    </source>
</reference>
<dbReference type="GO" id="GO:0005524">
    <property type="term" value="F:ATP binding"/>
    <property type="evidence" value="ECO:0007669"/>
    <property type="project" value="UniProtKB-KW"/>
</dbReference>
<dbReference type="OrthoDB" id="9782163at2"/>
<proteinExistence type="inferred from homology"/>
<evidence type="ECO:0000256" key="1">
    <source>
        <dbReference type="ARBA" id="ARBA00005417"/>
    </source>
</evidence>
<evidence type="ECO:0000256" key="3">
    <source>
        <dbReference type="ARBA" id="ARBA00022741"/>
    </source>
</evidence>
<evidence type="ECO:0000256" key="2">
    <source>
        <dbReference type="ARBA" id="ARBA00022448"/>
    </source>
</evidence>
<sequence>MTTINIQSITYKYGDRTALSNVSLKLTERRIAIVGRNGSGKSTLAQAICGLIKPDSGKVLVNDVDVLNDRPAALNTVGIIFQNPDHQIIFPTVAEEIGFGIRQLGASKHDAKTRTVEVLKRFNRMDWADRPVSNFSQGQRQLVCLMSVLAMAPKVIVLDEPFSGLDIPTKRALQKRFVGLEQSLIHITHDPELVRDYDRLIWIENGEIAADGTPDAVLPDFLAAMEAADAGFDL</sequence>
<evidence type="ECO:0000313" key="6">
    <source>
        <dbReference type="EMBL" id="OUD08287.1"/>
    </source>
</evidence>
<evidence type="ECO:0000259" key="5">
    <source>
        <dbReference type="PROSITE" id="PS50893"/>
    </source>
</evidence>
<feature type="domain" description="ABC transporter" evidence="5">
    <location>
        <begin position="4"/>
        <end position="230"/>
    </location>
</feature>
<name>A0A251WV09_9RHOB</name>
<dbReference type="PANTHER" id="PTHR43553">
    <property type="entry name" value="HEAVY METAL TRANSPORTER"/>
    <property type="match status" value="1"/>
</dbReference>
<dbReference type="GO" id="GO:0016887">
    <property type="term" value="F:ATP hydrolysis activity"/>
    <property type="evidence" value="ECO:0007669"/>
    <property type="project" value="InterPro"/>
</dbReference>
<gene>
    <name evidence="6" type="ORF">BVC71_14030</name>
</gene>
<keyword evidence="7" id="KW-1185">Reference proteome</keyword>
<evidence type="ECO:0000313" key="7">
    <source>
        <dbReference type="Proteomes" id="UP000194664"/>
    </source>
</evidence>
<dbReference type="PANTHER" id="PTHR43553:SF24">
    <property type="entry name" value="ENERGY-COUPLING FACTOR TRANSPORTER ATP-BINDING PROTEIN ECFA1"/>
    <property type="match status" value="1"/>
</dbReference>
<dbReference type="RefSeq" id="WP_086452320.1">
    <property type="nucleotide sequence ID" value="NZ_MSPP01000006.1"/>
</dbReference>
<protein>
    <submittedName>
        <fullName evidence="6">Cobalt ABC transporter</fullName>
    </submittedName>
</protein>
<dbReference type="AlphaFoldDB" id="A0A251WV09"/>
<dbReference type="InterPro" id="IPR003593">
    <property type="entry name" value="AAA+_ATPase"/>
</dbReference>
<dbReference type="InterPro" id="IPR015856">
    <property type="entry name" value="ABC_transpr_CbiO/EcfA_su"/>
</dbReference>
<comment type="caution">
    <text evidence="6">The sequence shown here is derived from an EMBL/GenBank/DDBJ whole genome shotgun (WGS) entry which is preliminary data.</text>
</comment>